<dbReference type="EMBL" id="CP049886">
    <property type="protein sequence ID" value="QIL46790.1"/>
    <property type="molecule type" value="Genomic_DNA"/>
</dbReference>
<name>A0A6G8AP87_9ENTE</name>
<dbReference type="InterPro" id="IPR007737">
    <property type="entry name" value="Mga_HTH"/>
</dbReference>
<keyword evidence="3" id="KW-1185">Reference proteome</keyword>
<feature type="domain" description="Mga helix-turn-helix" evidence="1">
    <location>
        <begin position="78"/>
        <end position="156"/>
    </location>
</feature>
<protein>
    <recommendedName>
        <fullName evidence="1">Mga helix-turn-helix domain-containing protein</fullName>
    </recommendedName>
</protein>
<sequence>MINLLNEHMNLKLDLLYYFEKHNDNLIPQWQIEEITHLSSFKTMNLIDELITDLSRYPESAIILDKKKIYYIKGITNEVINHLRLTYIQNSLHFQIYMFYFRGGHNLKILNHELGISNAYSYSLIKEINNELATYDIKINNQQLEGDEKKIRLLTFEMLAFYYKGITFVHDDPMVTKFEKRLLPFIKYLNITITPSTSFQWRLFIELIYYRLSQGMCVSTPTIRIDESDDKTIEIQRLNAIMSPIFKSTFHPLTEEEFNNEFYYLIEFLFSENLLIDQDIFTPDLFSDSVINPISSLISSIQKFKQDTGLTDEVITTLKYELIPVFFKFYHFSYKSDSFNATDHLGIFKNLYPDASLIVEDFFEKQNWNMDLPNNIQLYYDCMFRIINFVPQSVLESPLYICVDFSRGPVYSQHIKNNINAFQSLHIVFEKKITEKTMLYISDFSTYDYDIPQVIWKAPPTINDWDILGQTLVDMKRGSL</sequence>
<accession>A0A6G8AP87</accession>
<dbReference type="RefSeq" id="WP_166008178.1">
    <property type="nucleotide sequence ID" value="NZ_CP049886.1"/>
</dbReference>
<evidence type="ECO:0000313" key="2">
    <source>
        <dbReference type="EMBL" id="QIL46790.1"/>
    </source>
</evidence>
<dbReference type="Pfam" id="PF05043">
    <property type="entry name" value="Mga"/>
    <property type="match status" value="1"/>
</dbReference>
<gene>
    <name evidence="2" type="ORF">G7081_06775</name>
</gene>
<dbReference type="KEGG" id="vah:G7081_06775"/>
<evidence type="ECO:0000313" key="3">
    <source>
        <dbReference type="Proteomes" id="UP000500890"/>
    </source>
</evidence>
<reference evidence="2 3" key="1">
    <citation type="submission" date="2020-03" db="EMBL/GenBank/DDBJ databases">
        <title>Vagococcus sp. nov., isolated from beetles.</title>
        <authorList>
            <person name="Hyun D.-W."/>
            <person name="Bae J.-W."/>
        </authorList>
    </citation>
    <scope>NUCLEOTIDE SEQUENCE [LARGE SCALE GENOMIC DNA]</scope>
    <source>
        <strain evidence="2 3">HDW17A</strain>
    </source>
</reference>
<organism evidence="2 3">
    <name type="scientific">Vagococcus coleopterorum</name>
    <dbReference type="NCBI Taxonomy" id="2714946"/>
    <lineage>
        <taxon>Bacteria</taxon>
        <taxon>Bacillati</taxon>
        <taxon>Bacillota</taxon>
        <taxon>Bacilli</taxon>
        <taxon>Lactobacillales</taxon>
        <taxon>Enterococcaceae</taxon>
        <taxon>Vagococcus</taxon>
    </lineage>
</organism>
<evidence type="ECO:0000259" key="1">
    <source>
        <dbReference type="Pfam" id="PF05043"/>
    </source>
</evidence>
<dbReference type="AlphaFoldDB" id="A0A6G8AP87"/>
<dbReference type="Proteomes" id="UP000500890">
    <property type="component" value="Chromosome"/>
</dbReference>
<proteinExistence type="predicted"/>